<dbReference type="Pfam" id="PF13855">
    <property type="entry name" value="LRR_8"/>
    <property type="match status" value="1"/>
</dbReference>
<keyword evidence="6" id="KW-1185">Reference proteome</keyword>
<protein>
    <submittedName>
        <fullName evidence="5">Uncharacterized protein</fullName>
    </submittedName>
</protein>
<evidence type="ECO:0000313" key="6">
    <source>
        <dbReference type="Proteomes" id="UP000887013"/>
    </source>
</evidence>
<dbReference type="InterPro" id="IPR003591">
    <property type="entry name" value="Leu-rich_rpt_typical-subtyp"/>
</dbReference>
<dbReference type="InterPro" id="IPR050328">
    <property type="entry name" value="Dev_Immune_Receptor"/>
</dbReference>
<dbReference type="Gene3D" id="3.80.10.10">
    <property type="entry name" value="Ribonuclease Inhibitor"/>
    <property type="match status" value="1"/>
</dbReference>
<dbReference type="PANTHER" id="PTHR24373">
    <property type="entry name" value="SLIT RELATED LEUCINE-RICH REPEAT NEURONAL PROTEIN"/>
    <property type="match status" value="1"/>
</dbReference>
<proteinExistence type="predicted"/>
<evidence type="ECO:0000256" key="3">
    <source>
        <dbReference type="ARBA" id="ARBA00022737"/>
    </source>
</evidence>
<dbReference type="EMBL" id="BMAW01074400">
    <property type="protein sequence ID" value="GFT92103.1"/>
    <property type="molecule type" value="Genomic_DNA"/>
</dbReference>
<evidence type="ECO:0000256" key="4">
    <source>
        <dbReference type="SAM" id="Phobius"/>
    </source>
</evidence>
<keyword evidence="3" id="KW-0677">Repeat</keyword>
<dbReference type="AlphaFoldDB" id="A0A8X6U8J3"/>
<feature type="transmembrane region" description="Helical" evidence="4">
    <location>
        <begin position="104"/>
        <end position="125"/>
    </location>
</feature>
<keyword evidence="2" id="KW-0732">Signal</keyword>
<evidence type="ECO:0000256" key="2">
    <source>
        <dbReference type="ARBA" id="ARBA00022729"/>
    </source>
</evidence>
<dbReference type="PROSITE" id="PS51450">
    <property type="entry name" value="LRR"/>
    <property type="match status" value="1"/>
</dbReference>
<sequence length="598" mass="67374">MNSDRATGQITLEYESRQIESDSTSMKKLNRHAEQHYAPDCFVNIKSRERNHSSYLIIRFTNNFEALISACPPASTPTPTHMGSFVNILILVEPLPLGNKEMPWLFQISISFLICVTSVMIQFGYVELLRAENFGTNIKETTHEKATTSFGLRIRIETTNQDLTTPATQRNNQLLINKDDRADLFGNDVEYKLNPKQEDQTLSSRRSFSRISNIKKVKRLKKLKPSYDITNNSDSWHKFDGELSNNTPSNGNAGDRILQPKQFPSHLNLGSKNVNIHGSIRKQPSEDDALIYSNIVSINSDKNPGVKNDVDNSVGNISFFSPNSLNEKMPVDVMNKDIKSGVSVPCSCFWSDSACGCDCYGSLIYDHFQELSKSFRPCMNFSFTINGGQHFSLPPNLFSEIGQIQNLHLKISNATFDYLFDSTPFTSAFRGVIFENNALIELLWVRVRRGWNWTPLEYLKSPNGTGVEIRLKGCGLRRLSSDFTKVADGNVRTVNISDSRLEMIGSGAFATFDELIHLRLPRNQLSSIRRTDLPKEPLYLSEIDLSNNRLESLEGDIFDEMPSLQTISLAGNPLRILSEDTFSTVIGRTYLQGLSGKK</sequence>
<keyword evidence="4" id="KW-1133">Transmembrane helix</keyword>
<dbReference type="InterPro" id="IPR001611">
    <property type="entry name" value="Leu-rich_rpt"/>
</dbReference>
<dbReference type="GO" id="GO:0031012">
    <property type="term" value="C:extracellular matrix"/>
    <property type="evidence" value="ECO:0007669"/>
    <property type="project" value="TreeGrafter"/>
</dbReference>
<evidence type="ECO:0000256" key="1">
    <source>
        <dbReference type="ARBA" id="ARBA00022614"/>
    </source>
</evidence>
<dbReference type="PANTHER" id="PTHR24373:SF370">
    <property type="entry name" value="FISH-LIPS, ISOFORM E"/>
    <property type="match status" value="1"/>
</dbReference>
<comment type="caution">
    <text evidence="5">The sequence shown here is derived from an EMBL/GenBank/DDBJ whole genome shotgun (WGS) entry which is preliminary data.</text>
</comment>
<organism evidence="5 6">
    <name type="scientific">Nephila pilipes</name>
    <name type="common">Giant wood spider</name>
    <name type="synonym">Nephila maculata</name>
    <dbReference type="NCBI Taxonomy" id="299642"/>
    <lineage>
        <taxon>Eukaryota</taxon>
        <taxon>Metazoa</taxon>
        <taxon>Ecdysozoa</taxon>
        <taxon>Arthropoda</taxon>
        <taxon>Chelicerata</taxon>
        <taxon>Arachnida</taxon>
        <taxon>Araneae</taxon>
        <taxon>Araneomorphae</taxon>
        <taxon>Entelegynae</taxon>
        <taxon>Araneoidea</taxon>
        <taxon>Nephilidae</taxon>
        <taxon>Nephila</taxon>
    </lineage>
</organism>
<name>A0A8X6U8J3_NEPPI</name>
<dbReference type="GO" id="GO:0005615">
    <property type="term" value="C:extracellular space"/>
    <property type="evidence" value="ECO:0007669"/>
    <property type="project" value="TreeGrafter"/>
</dbReference>
<dbReference type="SUPFAM" id="SSF52058">
    <property type="entry name" value="L domain-like"/>
    <property type="match status" value="1"/>
</dbReference>
<reference evidence="5" key="1">
    <citation type="submission" date="2020-08" db="EMBL/GenBank/DDBJ databases">
        <title>Multicomponent nature underlies the extraordinary mechanical properties of spider dragline silk.</title>
        <authorList>
            <person name="Kono N."/>
            <person name="Nakamura H."/>
            <person name="Mori M."/>
            <person name="Yoshida Y."/>
            <person name="Ohtoshi R."/>
            <person name="Malay A.D."/>
            <person name="Moran D.A.P."/>
            <person name="Tomita M."/>
            <person name="Numata K."/>
            <person name="Arakawa K."/>
        </authorList>
    </citation>
    <scope>NUCLEOTIDE SEQUENCE</scope>
</reference>
<gene>
    <name evidence="5" type="primary">AVEN_212697_1</name>
    <name evidence="5" type="ORF">NPIL_47161</name>
</gene>
<keyword evidence="4" id="KW-0472">Membrane</keyword>
<dbReference type="InterPro" id="IPR032675">
    <property type="entry name" value="LRR_dom_sf"/>
</dbReference>
<dbReference type="Proteomes" id="UP000887013">
    <property type="component" value="Unassembled WGS sequence"/>
</dbReference>
<keyword evidence="4" id="KW-0812">Transmembrane</keyword>
<keyword evidence="1" id="KW-0433">Leucine-rich repeat</keyword>
<evidence type="ECO:0000313" key="5">
    <source>
        <dbReference type="EMBL" id="GFT92103.1"/>
    </source>
</evidence>
<accession>A0A8X6U8J3</accession>
<dbReference type="OrthoDB" id="676979at2759"/>
<dbReference type="SMART" id="SM00369">
    <property type="entry name" value="LRR_TYP"/>
    <property type="match status" value="3"/>
</dbReference>